<dbReference type="Proteomes" id="UP000306575">
    <property type="component" value="Unassembled WGS sequence"/>
</dbReference>
<keyword evidence="1" id="KW-0472">Membrane</keyword>
<reference evidence="2 3" key="1">
    <citation type="submission" date="2019-04" db="EMBL/GenBank/DDBJ databases">
        <title>Genome sequence of Pelagicola litoralis CL-ES2.</title>
        <authorList>
            <person name="Cao J."/>
        </authorList>
    </citation>
    <scope>NUCLEOTIDE SEQUENCE [LARGE SCALE GENOMIC DNA]</scope>
    <source>
        <strain evidence="2 3">CL-ES2</strain>
    </source>
</reference>
<keyword evidence="3" id="KW-1185">Reference proteome</keyword>
<proteinExistence type="predicted"/>
<feature type="transmembrane region" description="Helical" evidence="1">
    <location>
        <begin position="7"/>
        <end position="29"/>
    </location>
</feature>
<accession>A0A4U7N5Y5</accession>
<feature type="transmembrane region" description="Helical" evidence="1">
    <location>
        <begin position="35"/>
        <end position="57"/>
    </location>
</feature>
<evidence type="ECO:0000313" key="2">
    <source>
        <dbReference type="EMBL" id="TKZ21275.1"/>
    </source>
</evidence>
<gene>
    <name evidence="2" type="ORF">FAP39_07085</name>
</gene>
<dbReference type="EMBL" id="SULI01000006">
    <property type="protein sequence ID" value="TKZ21275.1"/>
    <property type="molecule type" value="Genomic_DNA"/>
</dbReference>
<evidence type="ECO:0000256" key="1">
    <source>
        <dbReference type="SAM" id="Phobius"/>
    </source>
</evidence>
<keyword evidence="1" id="KW-0812">Transmembrane</keyword>
<sequence length="61" mass="6475">MSVKIDGWLPYALPVLGGLLGVSYVNMVLQAFVNPVLAIVIGVVAGRILAFGIGKLLRPKR</sequence>
<keyword evidence="1" id="KW-1133">Transmembrane helix</keyword>
<organism evidence="2 3">
    <name type="scientific">Shimia litoralis</name>
    <dbReference type="NCBI Taxonomy" id="420403"/>
    <lineage>
        <taxon>Bacteria</taxon>
        <taxon>Pseudomonadati</taxon>
        <taxon>Pseudomonadota</taxon>
        <taxon>Alphaproteobacteria</taxon>
        <taxon>Rhodobacterales</taxon>
        <taxon>Roseobacteraceae</taxon>
    </lineage>
</organism>
<dbReference type="OrthoDB" id="7874922at2"/>
<protein>
    <submittedName>
        <fullName evidence="2">Uncharacterized protein</fullName>
    </submittedName>
</protein>
<evidence type="ECO:0000313" key="3">
    <source>
        <dbReference type="Proteomes" id="UP000306575"/>
    </source>
</evidence>
<comment type="caution">
    <text evidence="2">The sequence shown here is derived from an EMBL/GenBank/DDBJ whole genome shotgun (WGS) entry which is preliminary data.</text>
</comment>
<dbReference type="AlphaFoldDB" id="A0A4U7N5Y5"/>
<name>A0A4U7N5Y5_9RHOB</name>